<accession>A0A2D4JA18</accession>
<dbReference type="EMBL" id="IACK01157483">
    <property type="protein sequence ID" value="LAA93335.1"/>
    <property type="molecule type" value="Transcribed_RNA"/>
</dbReference>
<reference evidence="1" key="2">
    <citation type="submission" date="2017-11" db="EMBL/GenBank/DDBJ databases">
        <title>Coralsnake Venomics: Analyses of Venom Gland Transcriptomes and Proteomes of Six Brazilian Taxa.</title>
        <authorList>
            <person name="Aird S.D."/>
            <person name="Jorge da Silva N."/>
            <person name="Qiu L."/>
            <person name="Villar-Briones A."/>
            <person name="Aparecida-Saddi V."/>
            <person name="Campos-Telles M.P."/>
            <person name="Grau M."/>
            <person name="Mikheyev A.S."/>
        </authorList>
    </citation>
    <scope>NUCLEOTIDE SEQUENCE</scope>
    <source>
        <tissue evidence="1">Venom_gland</tissue>
    </source>
</reference>
<dbReference type="AlphaFoldDB" id="A0A2D4JA18"/>
<organism evidence="1">
    <name type="scientific">Micrurus lemniscatus lemniscatus</name>
    <dbReference type="NCBI Taxonomy" id="129467"/>
    <lineage>
        <taxon>Eukaryota</taxon>
        <taxon>Metazoa</taxon>
        <taxon>Chordata</taxon>
        <taxon>Craniata</taxon>
        <taxon>Vertebrata</taxon>
        <taxon>Euteleostomi</taxon>
        <taxon>Lepidosauria</taxon>
        <taxon>Squamata</taxon>
        <taxon>Bifurcata</taxon>
        <taxon>Unidentata</taxon>
        <taxon>Episquamata</taxon>
        <taxon>Toxicofera</taxon>
        <taxon>Serpentes</taxon>
        <taxon>Colubroidea</taxon>
        <taxon>Elapidae</taxon>
        <taxon>Elapinae</taxon>
        <taxon>Micrurus</taxon>
    </lineage>
</organism>
<protein>
    <submittedName>
        <fullName evidence="1">Uncharacterized protein</fullName>
    </submittedName>
</protein>
<sequence>MCVSCLCHSDIYAKSSFFFLDFYSRARLQILYIKGTMIYDGTMFCLMKKRNFFFYSRKVHVRVKILVSKICQIKDCLVSGRLRKFSGVTNVYYDKKFLKSQCLTKNDLRDYDGITIPYLDF</sequence>
<name>A0A2D4JA18_MICLE</name>
<evidence type="ECO:0000313" key="1">
    <source>
        <dbReference type="EMBL" id="LAA93335.1"/>
    </source>
</evidence>
<proteinExistence type="predicted"/>
<reference evidence="1" key="1">
    <citation type="submission" date="2017-07" db="EMBL/GenBank/DDBJ databases">
        <authorList>
            <person name="Mikheyev A."/>
            <person name="Grau M."/>
        </authorList>
    </citation>
    <scope>NUCLEOTIDE SEQUENCE</scope>
    <source>
        <tissue evidence="1">Venom_gland</tissue>
    </source>
</reference>